<dbReference type="Pfam" id="PF00561">
    <property type="entry name" value="Abhydrolase_1"/>
    <property type="match status" value="1"/>
</dbReference>
<evidence type="ECO:0000256" key="5">
    <source>
        <dbReference type="ARBA" id="ARBA00039314"/>
    </source>
</evidence>
<evidence type="ECO:0000256" key="6">
    <source>
        <dbReference type="ARBA" id="ARBA00041520"/>
    </source>
</evidence>
<evidence type="ECO:0000256" key="10">
    <source>
        <dbReference type="ARBA" id="ARBA00047409"/>
    </source>
</evidence>
<comment type="catalytic activity">
    <reaction evidence="10">
        <text>S-hexadecanoyl-L-cysteinyl-[protein] + H2O = L-cysteinyl-[protein] + hexadecanoate + H(+)</text>
        <dbReference type="Rhea" id="RHEA:19233"/>
        <dbReference type="Rhea" id="RHEA-COMP:10131"/>
        <dbReference type="Rhea" id="RHEA-COMP:11032"/>
        <dbReference type="ChEBI" id="CHEBI:7896"/>
        <dbReference type="ChEBI" id="CHEBI:15377"/>
        <dbReference type="ChEBI" id="CHEBI:15378"/>
        <dbReference type="ChEBI" id="CHEBI:29950"/>
        <dbReference type="ChEBI" id="CHEBI:74151"/>
        <dbReference type="EC" id="3.1.2.22"/>
    </reaction>
    <physiologicalReaction direction="left-to-right" evidence="10">
        <dbReference type="Rhea" id="RHEA:19234"/>
    </physiologicalReaction>
</comment>
<evidence type="ECO:0000256" key="2">
    <source>
        <dbReference type="ARBA" id="ARBA00022801"/>
    </source>
</evidence>
<dbReference type="InParanoid" id="A0A2G4YS15"/>
<dbReference type="PANTHER" id="PTHR16138">
    <property type="entry name" value="MYCOPHENOLIC ACID ACYL-GLUCURONIDE ESTERASE, MITOCHONDRIAL"/>
    <property type="match status" value="1"/>
</dbReference>
<evidence type="ECO:0000256" key="4">
    <source>
        <dbReference type="ARBA" id="ARBA00039132"/>
    </source>
</evidence>
<proteinExistence type="predicted"/>
<evidence type="ECO:0000256" key="3">
    <source>
        <dbReference type="ARBA" id="ARBA00022946"/>
    </source>
</evidence>
<name>A0A2G4YS15_9PROT</name>
<dbReference type="Gene3D" id="3.40.50.1820">
    <property type="entry name" value="alpha/beta hydrolase"/>
    <property type="match status" value="1"/>
</dbReference>
<dbReference type="PANTHER" id="PTHR16138:SF7">
    <property type="entry name" value="PALMITOYL-PROTEIN THIOESTERASE ABHD10, MITOCHONDRIAL"/>
    <property type="match status" value="1"/>
</dbReference>
<accession>A0A2G4YS15</accession>
<comment type="caution">
    <text evidence="13">The sequence shown here is derived from an EMBL/GenBank/DDBJ whole genome shotgun (WGS) entry which is preliminary data.</text>
</comment>
<dbReference type="EMBL" id="PDEM01000020">
    <property type="protein sequence ID" value="PHZ85060.1"/>
    <property type="molecule type" value="Genomic_DNA"/>
</dbReference>
<evidence type="ECO:0000256" key="1">
    <source>
        <dbReference type="ARBA" id="ARBA00012423"/>
    </source>
</evidence>
<gene>
    <name evidence="13" type="ORF">CRD36_09390</name>
</gene>
<dbReference type="Proteomes" id="UP000229730">
    <property type="component" value="Unassembled WGS sequence"/>
</dbReference>
<comment type="catalytic activity">
    <reaction evidence="11">
        <text>mycophenolic acid O-acyl-beta-D-glucuronide + H2O = mycophenolate + D-glucuronate + H(+)</text>
        <dbReference type="Rhea" id="RHEA:34179"/>
        <dbReference type="ChEBI" id="CHEBI:15377"/>
        <dbReference type="ChEBI" id="CHEBI:15378"/>
        <dbReference type="ChEBI" id="CHEBI:58720"/>
        <dbReference type="ChEBI" id="CHEBI:62932"/>
        <dbReference type="ChEBI" id="CHEBI:66982"/>
        <dbReference type="EC" id="3.1.1.93"/>
    </reaction>
    <physiologicalReaction direction="left-to-right" evidence="11">
        <dbReference type="Rhea" id="RHEA:34180"/>
    </physiologicalReaction>
</comment>
<dbReference type="RefSeq" id="WP_099472792.1">
    <property type="nucleotide sequence ID" value="NZ_CP041025.1"/>
</dbReference>
<evidence type="ECO:0000256" key="7">
    <source>
        <dbReference type="ARBA" id="ARBA00042645"/>
    </source>
</evidence>
<keyword evidence="2 13" id="KW-0378">Hydrolase</keyword>
<keyword evidence="14" id="KW-1185">Reference proteome</keyword>
<keyword evidence="3" id="KW-0809">Transit peptide</keyword>
<evidence type="ECO:0000256" key="8">
    <source>
        <dbReference type="ARBA" id="ARBA00042704"/>
    </source>
</evidence>
<dbReference type="EC" id="3.1.2.22" evidence="1"/>
<comment type="function">
    <text evidence="9">Acts as an acyl-protein thioesterase that hydrolyzes fatty acids from acylated residues in proteins. Regulates the mitochondrial S-depalmitoylation of the nucleophilic active site residue of peroxiredoxin-5/PRDX5, a key antioxidant protein, therefore modulating mitochondrial antioxidant ability. Also catalyzes the deglucuronidation of mycophenolic acid acyl-glucuronide, an active metabolite of the immunosuppressant drug mycophenolate.</text>
</comment>
<dbReference type="SUPFAM" id="SSF53474">
    <property type="entry name" value="alpha/beta-Hydrolases"/>
    <property type="match status" value="1"/>
</dbReference>
<evidence type="ECO:0000256" key="9">
    <source>
        <dbReference type="ARBA" id="ARBA00046047"/>
    </source>
</evidence>
<dbReference type="OrthoDB" id="9813296at2"/>
<dbReference type="InterPro" id="IPR000073">
    <property type="entry name" value="AB_hydrolase_1"/>
</dbReference>
<dbReference type="GO" id="GO:0008474">
    <property type="term" value="F:palmitoyl-(protein) hydrolase activity"/>
    <property type="evidence" value="ECO:0007669"/>
    <property type="project" value="UniProtKB-EC"/>
</dbReference>
<dbReference type="AlphaFoldDB" id="A0A2G4YS15"/>
<evidence type="ECO:0000259" key="12">
    <source>
        <dbReference type="Pfam" id="PF00561"/>
    </source>
</evidence>
<protein>
    <recommendedName>
        <fullName evidence="5">Palmitoyl-protein thioesterase ABHD10, mitochondrial</fullName>
        <ecNumber evidence="4">3.1.1.93</ecNumber>
        <ecNumber evidence="1">3.1.2.22</ecNumber>
    </recommendedName>
    <alternativeName>
        <fullName evidence="7">Acyl-protein thioesterase ABHD10</fullName>
    </alternativeName>
    <alternativeName>
        <fullName evidence="8">Alpha/beta hydrolase domain-containing protein 10</fullName>
    </alternativeName>
    <alternativeName>
        <fullName evidence="6">Mycophenolic acid acyl-glucuronide esterase, mitochondrial</fullName>
    </alternativeName>
</protein>
<dbReference type="GO" id="GO:0102390">
    <property type="term" value="F:mycophenolic acid acyl-glucuronide esterase activity"/>
    <property type="evidence" value="ECO:0007669"/>
    <property type="project" value="UniProtKB-EC"/>
</dbReference>
<dbReference type="EC" id="3.1.1.93" evidence="4"/>
<dbReference type="InterPro" id="IPR029058">
    <property type="entry name" value="AB_hydrolase_fold"/>
</dbReference>
<organism evidence="13 14">
    <name type="scientific">Paremcibacter congregatus</name>
    <dbReference type="NCBI Taxonomy" id="2043170"/>
    <lineage>
        <taxon>Bacteria</taxon>
        <taxon>Pseudomonadati</taxon>
        <taxon>Pseudomonadota</taxon>
        <taxon>Alphaproteobacteria</taxon>
        <taxon>Emcibacterales</taxon>
        <taxon>Emcibacteraceae</taxon>
        <taxon>Paremcibacter</taxon>
    </lineage>
</organism>
<evidence type="ECO:0000313" key="14">
    <source>
        <dbReference type="Proteomes" id="UP000229730"/>
    </source>
</evidence>
<feature type="domain" description="AB hydrolase-1" evidence="12">
    <location>
        <begin position="21"/>
        <end position="126"/>
    </location>
</feature>
<evidence type="ECO:0000313" key="13">
    <source>
        <dbReference type="EMBL" id="PHZ85060.1"/>
    </source>
</evidence>
<dbReference type="InterPro" id="IPR052382">
    <property type="entry name" value="ABHD10_acyl-thioesterase"/>
</dbReference>
<sequence>MEFITYEDRKLAYVTHAGRGPTVVFFPGFMSDMEGSKALALDDFCQSRGQAYVRFDYSGHGQSSGAFTDGTIGAWTADALAIIDQVTDGDLVLVGSSMGGWIGLLAALARPDRVKGYIGLAAAPDFTKELCWDRYSDEIKATLRRDGVYYEACDYGDDPYPMTLRLLEEGNDHLLLGATIPLTCPVRLIQGQQDPDVPWQTAQRLSDRLQSEDVVITYVKSGDHRLSTDADLKRLCQQVKEISGELA</sequence>
<evidence type="ECO:0000256" key="11">
    <source>
        <dbReference type="ARBA" id="ARBA00047972"/>
    </source>
</evidence>
<reference evidence="13 14" key="1">
    <citation type="submission" date="2017-10" db="EMBL/GenBank/DDBJ databases">
        <title>Frigbacter circumglobatus gen. nov. sp. nov., isolated from sediment cultured in situ.</title>
        <authorList>
            <person name="Zhao Z."/>
        </authorList>
    </citation>
    <scope>NUCLEOTIDE SEQUENCE [LARGE SCALE GENOMIC DNA]</scope>
    <source>
        <strain evidence="13 14">ZYL</strain>
    </source>
</reference>